<organism evidence="2 3">
    <name type="scientific">Sarocladium strictum</name>
    <name type="common">Black bundle disease fungus</name>
    <name type="synonym">Acremonium strictum</name>
    <dbReference type="NCBI Taxonomy" id="5046"/>
    <lineage>
        <taxon>Eukaryota</taxon>
        <taxon>Fungi</taxon>
        <taxon>Dikarya</taxon>
        <taxon>Ascomycota</taxon>
        <taxon>Pezizomycotina</taxon>
        <taxon>Sordariomycetes</taxon>
        <taxon>Hypocreomycetidae</taxon>
        <taxon>Hypocreales</taxon>
        <taxon>Sarocladiaceae</taxon>
        <taxon>Sarocladium</taxon>
    </lineage>
</organism>
<dbReference type="PANTHER" id="PTHR43735">
    <property type="entry name" value="APOPTOSIS-INDUCING FACTOR 1"/>
    <property type="match status" value="1"/>
</dbReference>
<dbReference type="InterPro" id="IPR036188">
    <property type="entry name" value="FAD/NAD-bd_sf"/>
</dbReference>
<protein>
    <recommendedName>
        <fullName evidence="1">FAD/NAD(P)-binding domain-containing protein</fullName>
    </recommendedName>
</protein>
<dbReference type="AlphaFoldDB" id="A0AA39GHA8"/>
<evidence type="ECO:0000259" key="1">
    <source>
        <dbReference type="Pfam" id="PF07992"/>
    </source>
</evidence>
<dbReference type="PRINTS" id="PR00411">
    <property type="entry name" value="PNDRDTASEI"/>
</dbReference>
<dbReference type="Pfam" id="PF07992">
    <property type="entry name" value="Pyr_redox_2"/>
    <property type="match status" value="1"/>
</dbReference>
<dbReference type="GO" id="GO:0004174">
    <property type="term" value="F:electron-transferring-flavoprotein dehydrogenase activity"/>
    <property type="evidence" value="ECO:0007669"/>
    <property type="project" value="TreeGrafter"/>
</dbReference>
<evidence type="ECO:0000313" key="2">
    <source>
        <dbReference type="EMBL" id="KAK0386954.1"/>
    </source>
</evidence>
<dbReference type="SUPFAM" id="SSF51905">
    <property type="entry name" value="FAD/NAD(P)-binding domain"/>
    <property type="match status" value="2"/>
</dbReference>
<dbReference type="InterPro" id="IPR023753">
    <property type="entry name" value="FAD/NAD-binding_dom"/>
</dbReference>
<dbReference type="Proteomes" id="UP001175261">
    <property type="component" value="Unassembled WGS sequence"/>
</dbReference>
<dbReference type="GO" id="GO:0005737">
    <property type="term" value="C:cytoplasm"/>
    <property type="evidence" value="ECO:0007669"/>
    <property type="project" value="TreeGrafter"/>
</dbReference>
<comment type="caution">
    <text evidence="2">The sequence shown here is derived from an EMBL/GenBank/DDBJ whole genome shotgun (WGS) entry which is preliminary data.</text>
</comment>
<dbReference type="GO" id="GO:0050660">
    <property type="term" value="F:flavin adenine dinucleotide binding"/>
    <property type="evidence" value="ECO:0007669"/>
    <property type="project" value="TreeGrafter"/>
</dbReference>
<reference evidence="2" key="1">
    <citation type="submission" date="2022-10" db="EMBL/GenBank/DDBJ databases">
        <title>Determination and structural analysis of whole genome sequence of Sarocladium strictum F4-1.</title>
        <authorList>
            <person name="Hu L."/>
            <person name="Jiang Y."/>
        </authorList>
    </citation>
    <scope>NUCLEOTIDE SEQUENCE</scope>
    <source>
        <strain evidence="2">F4-1</strain>
    </source>
</reference>
<dbReference type="PRINTS" id="PR00368">
    <property type="entry name" value="FADPNR"/>
</dbReference>
<dbReference type="Gene3D" id="3.50.50.100">
    <property type="match status" value="1"/>
</dbReference>
<keyword evidence="3" id="KW-1185">Reference proteome</keyword>
<feature type="domain" description="FAD/NAD(P)-binding" evidence="1">
    <location>
        <begin position="105"/>
        <end position="384"/>
    </location>
</feature>
<accession>A0AA39GHA8</accession>
<dbReference type="EMBL" id="JAPDFR010000004">
    <property type="protein sequence ID" value="KAK0386954.1"/>
    <property type="molecule type" value="Genomic_DNA"/>
</dbReference>
<dbReference type="PANTHER" id="PTHR43735:SF24">
    <property type="entry name" value="NUCLEOTIDE-DISULPHIDE OXIDOREDUCTASE AMID-LIKE, PUTATIVE (AFU_ORTHOLOGUE AFUA_1G17180)-RELATED"/>
    <property type="match status" value="1"/>
</dbReference>
<evidence type="ECO:0000313" key="3">
    <source>
        <dbReference type="Proteomes" id="UP001175261"/>
    </source>
</evidence>
<gene>
    <name evidence="2" type="ORF">NLU13_5267</name>
</gene>
<proteinExistence type="predicted"/>
<name>A0AA39GHA8_SARSR</name>
<sequence>MRPFFLHISVPRLPHVSCIADRFVRSVSFNLTFVSRRAPFSFKQYYSSATMGSVPVATPRVKVFIAGGSYGGLSTALNLLDLGDGLAPRMAWEPVEHHPDVPRVDYDITIVDERDGFYHTIGSPLALADSDYAKKAWVKYTDIPALQKPNINILQGSLTHLDPATKTASVLNTTTQLASTHNYDYFVAATGLRRVWPVVPQSFTKKQYLLEAEEQIHAVGNARDGVLIVGGGAVGIEMAAELKMVKPDVKVTLAHSRDMLLSSEGLKDDCKLKAAELLKEGGVEVLLNHRLASKKKLESGDGITRYEVEFTNGHKMIVNDVTMAISKSEPSTSYMPKSALDEEGYIKINPDLTIVEGTPNASSHYCAGDACKWSGIKRCGAAMHGGHYSAYNIHQSVLASAVNHKAVRKELQEVAPMIGLAVGKQAVASGPDQDTIWGEEVLKLYFKHDLGFTICWDYMQLGGKKEVEVAA</sequence>